<evidence type="ECO:0000259" key="8">
    <source>
        <dbReference type="PROSITE" id="PS52029"/>
    </source>
</evidence>
<sequence>MLKLLVIIFALLSVKISFAVGRTEHYEYLTPTEKLLLENGINESTLESRCPRTAEFAKKARWDAPLKEKADFILVDKKRRLIHIINQETVLASFRMALGTNPVGDKIAEGDARTPEGVYFIDLKNRKSEFHLSLGINYPNSKDIEEAKQKGINFPGKDIMIHGLPNGWLKRKVIKHPRDWTKGCMAVRDYEIEYIFTAVDLGTLIEICP</sequence>
<dbReference type="Pfam" id="PF03734">
    <property type="entry name" value="YkuD"/>
    <property type="match status" value="1"/>
</dbReference>
<dbReference type="InterPro" id="IPR005490">
    <property type="entry name" value="LD_TPept_cat_dom"/>
</dbReference>
<name>A0ABY4CBA1_9BACT</name>
<keyword evidence="3" id="KW-0808">Transferase</keyword>
<comment type="similarity">
    <text evidence="2">Belongs to the YkuD family.</text>
</comment>
<dbReference type="PANTHER" id="PTHR36699:SF1">
    <property type="entry name" value="L,D-TRANSPEPTIDASE YAFK-RELATED"/>
    <property type="match status" value="1"/>
</dbReference>
<keyword evidence="4 7" id="KW-0133">Cell shape</keyword>
<evidence type="ECO:0000256" key="4">
    <source>
        <dbReference type="ARBA" id="ARBA00022960"/>
    </source>
</evidence>
<dbReference type="PANTHER" id="PTHR36699">
    <property type="entry name" value="LD-TRANSPEPTIDASE"/>
    <property type="match status" value="1"/>
</dbReference>
<evidence type="ECO:0000256" key="7">
    <source>
        <dbReference type="PROSITE-ProRule" id="PRU01373"/>
    </source>
</evidence>
<evidence type="ECO:0000256" key="2">
    <source>
        <dbReference type="ARBA" id="ARBA00005992"/>
    </source>
</evidence>
<dbReference type="RefSeq" id="WP_243539062.1">
    <property type="nucleotide sequence ID" value="NZ_CP093442.1"/>
</dbReference>
<evidence type="ECO:0000313" key="10">
    <source>
        <dbReference type="Proteomes" id="UP000830116"/>
    </source>
</evidence>
<keyword evidence="5 7" id="KW-0573">Peptidoglycan synthesis</keyword>
<protein>
    <submittedName>
        <fullName evidence="9">L,D-transpeptidase family protein</fullName>
    </submittedName>
</protein>
<keyword evidence="10" id="KW-1185">Reference proteome</keyword>
<feature type="active site" description="Proton donor/acceptor" evidence="7">
    <location>
        <position position="162"/>
    </location>
</feature>
<comment type="pathway">
    <text evidence="1 7">Cell wall biogenesis; peptidoglycan biosynthesis.</text>
</comment>
<dbReference type="SUPFAM" id="SSF141523">
    <property type="entry name" value="L,D-transpeptidase catalytic domain-like"/>
    <property type="match status" value="1"/>
</dbReference>
<dbReference type="CDD" id="cd16913">
    <property type="entry name" value="YkuD_like"/>
    <property type="match status" value="1"/>
</dbReference>
<evidence type="ECO:0000256" key="6">
    <source>
        <dbReference type="ARBA" id="ARBA00023316"/>
    </source>
</evidence>
<gene>
    <name evidence="9" type="ORF">MNR06_04385</name>
</gene>
<feature type="active site" description="Nucleophile" evidence="7">
    <location>
        <position position="184"/>
    </location>
</feature>
<dbReference type="InterPro" id="IPR038063">
    <property type="entry name" value="Transpep_catalytic_dom"/>
</dbReference>
<dbReference type="EMBL" id="CP093442">
    <property type="protein sequence ID" value="UOF02190.1"/>
    <property type="molecule type" value="Genomic_DNA"/>
</dbReference>
<dbReference type="Gene3D" id="2.40.440.10">
    <property type="entry name" value="L,D-transpeptidase catalytic domain-like"/>
    <property type="match status" value="1"/>
</dbReference>
<accession>A0ABY4CBA1</accession>
<proteinExistence type="inferred from homology"/>
<evidence type="ECO:0000256" key="5">
    <source>
        <dbReference type="ARBA" id="ARBA00022984"/>
    </source>
</evidence>
<feature type="domain" description="L,D-TPase catalytic" evidence="8">
    <location>
        <begin position="71"/>
        <end position="208"/>
    </location>
</feature>
<dbReference type="PROSITE" id="PS52029">
    <property type="entry name" value="LD_TPASE"/>
    <property type="match status" value="1"/>
</dbReference>
<evidence type="ECO:0000313" key="9">
    <source>
        <dbReference type="EMBL" id="UOF02190.1"/>
    </source>
</evidence>
<evidence type="ECO:0000256" key="3">
    <source>
        <dbReference type="ARBA" id="ARBA00022679"/>
    </source>
</evidence>
<organism evidence="9 10">
    <name type="scientific">Bdellovibrio reynosensis</name>
    <dbReference type="NCBI Taxonomy" id="2835041"/>
    <lineage>
        <taxon>Bacteria</taxon>
        <taxon>Pseudomonadati</taxon>
        <taxon>Bdellovibrionota</taxon>
        <taxon>Bdellovibrionia</taxon>
        <taxon>Bdellovibrionales</taxon>
        <taxon>Pseudobdellovibrionaceae</taxon>
        <taxon>Bdellovibrio</taxon>
    </lineage>
</organism>
<evidence type="ECO:0000256" key="1">
    <source>
        <dbReference type="ARBA" id="ARBA00004752"/>
    </source>
</evidence>
<reference evidence="9" key="1">
    <citation type="submission" date="2022-03" db="EMBL/GenBank/DDBJ databases">
        <title>Genome Identification and Characterization of new species Bdellovibrio reynosense LBG001 sp. nov. from a Mexico soil sample.</title>
        <authorList>
            <person name="Camilli A."/>
            <person name="Ajao Y."/>
            <person name="Guo X."/>
        </authorList>
    </citation>
    <scope>NUCLEOTIDE SEQUENCE</scope>
    <source>
        <strain evidence="9">LBG001</strain>
    </source>
</reference>
<keyword evidence="6 7" id="KW-0961">Cell wall biogenesis/degradation</keyword>
<dbReference type="Proteomes" id="UP000830116">
    <property type="component" value="Chromosome"/>
</dbReference>